<evidence type="ECO:0000259" key="2">
    <source>
        <dbReference type="PROSITE" id="PS51745"/>
    </source>
</evidence>
<dbReference type="GO" id="GO:0006355">
    <property type="term" value="P:regulation of DNA-templated transcription"/>
    <property type="evidence" value="ECO:0007669"/>
    <property type="project" value="InterPro"/>
</dbReference>
<dbReference type="EMBL" id="LT934123">
    <property type="protein sequence ID" value="VAI79549.1"/>
    <property type="molecule type" value="Genomic_DNA"/>
</dbReference>
<dbReference type="PANTHER" id="PTHR31384">
    <property type="entry name" value="AUXIN RESPONSE FACTOR 4-RELATED"/>
    <property type="match status" value="1"/>
</dbReference>
<dbReference type="Gene3D" id="2.30.30.1040">
    <property type="match status" value="1"/>
</dbReference>
<dbReference type="GO" id="GO:0009725">
    <property type="term" value="P:response to hormone"/>
    <property type="evidence" value="ECO:0007669"/>
    <property type="project" value="InterPro"/>
</dbReference>
<dbReference type="InterPro" id="IPR044835">
    <property type="entry name" value="ARF_plant"/>
</dbReference>
<dbReference type="Gramene" id="TRITD7Av1G239120.1">
    <property type="protein sequence ID" value="TRITD7Av1G239120.1"/>
    <property type="gene ID" value="TRITD7Av1G239120"/>
</dbReference>
<sequence length="342" mass="36864">MAQFTLETSSVTWDEPDLLQNVKRVSPWLVELVSNMPAIHLAPFSPPRKKLCVPFYPDLPADGQFPAPMFHGNPLGRRGGVGPMCYFPDGTPAGIQGARHAQFGIPLSDLHLNKLQSSLSPHGLHQVDHGGQPPRIAAGLIIGHPAARDDISCMLTIGSHQNNNNNKSDVKKASPQLMLFGKPILTEQQITLGNSGGFSPSAARKSSSEMSAEKSANNSDLPSPQSNQNGTTKNLSCGGVPLCQDNKVLDLGLDIGHCKIFMQSEDVGRTLDLTAVGSYEELYRRLSDMFGMEKAELMSHVFYRDAAGALKHTGDEPFSDFTKTARRLTILTDTSGDSSVAS</sequence>
<feature type="compositionally biased region" description="Polar residues" evidence="1">
    <location>
        <begin position="220"/>
        <end position="235"/>
    </location>
</feature>
<dbReference type="Gene3D" id="3.10.20.90">
    <property type="entry name" value="Phosphatidylinositol 3-kinase Catalytic Subunit, Chain A, domain 1"/>
    <property type="match status" value="1"/>
</dbReference>
<feature type="region of interest" description="Disordered" evidence="1">
    <location>
        <begin position="191"/>
        <end position="236"/>
    </location>
</feature>
<keyword evidence="4" id="KW-1185">Reference proteome</keyword>
<proteinExistence type="predicted"/>
<accession>A0A9R0ZMR9</accession>
<gene>
    <name evidence="3" type="ORF">TRITD_7Av1G239120</name>
</gene>
<reference evidence="3 4" key="1">
    <citation type="submission" date="2017-09" db="EMBL/GenBank/DDBJ databases">
        <authorList>
            <consortium name="International Durum Wheat Genome Sequencing Consortium (IDWGSC)"/>
            <person name="Milanesi L."/>
        </authorList>
    </citation>
    <scope>NUCLEOTIDE SEQUENCE [LARGE SCALE GENOMIC DNA]</scope>
    <source>
        <strain evidence="4">cv. Svevo</strain>
    </source>
</reference>
<dbReference type="PANTHER" id="PTHR31384:SF160">
    <property type="entry name" value="AUXIN RESPONSE FACTOR 16"/>
    <property type="match status" value="1"/>
</dbReference>
<evidence type="ECO:0000256" key="1">
    <source>
        <dbReference type="SAM" id="MobiDB-lite"/>
    </source>
</evidence>
<feature type="compositionally biased region" description="Low complexity" evidence="1">
    <location>
        <begin position="199"/>
        <end position="219"/>
    </location>
</feature>
<evidence type="ECO:0000313" key="4">
    <source>
        <dbReference type="Proteomes" id="UP000324705"/>
    </source>
</evidence>
<feature type="domain" description="PB1" evidence="2">
    <location>
        <begin position="255"/>
        <end position="335"/>
    </location>
</feature>
<dbReference type="GO" id="GO:0003677">
    <property type="term" value="F:DNA binding"/>
    <property type="evidence" value="ECO:0007669"/>
    <property type="project" value="InterPro"/>
</dbReference>
<dbReference type="PROSITE" id="PS51745">
    <property type="entry name" value="PB1"/>
    <property type="match status" value="1"/>
</dbReference>
<dbReference type="Proteomes" id="UP000324705">
    <property type="component" value="Chromosome 7A"/>
</dbReference>
<name>A0A9R0ZMR9_TRITD</name>
<organism evidence="3 4">
    <name type="scientific">Triticum turgidum subsp. durum</name>
    <name type="common">Durum wheat</name>
    <name type="synonym">Triticum durum</name>
    <dbReference type="NCBI Taxonomy" id="4567"/>
    <lineage>
        <taxon>Eukaryota</taxon>
        <taxon>Viridiplantae</taxon>
        <taxon>Streptophyta</taxon>
        <taxon>Embryophyta</taxon>
        <taxon>Tracheophyta</taxon>
        <taxon>Spermatophyta</taxon>
        <taxon>Magnoliopsida</taxon>
        <taxon>Liliopsida</taxon>
        <taxon>Poales</taxon>
        <taxon>Poaceae</taxon>
        <taxon>BOP clade</taxon>
        <taxon>Pooideae</taxon>
        <taxon>Triticodae</taxon>
        <taxon>Triticeae</taxon>
        <taxon>Triticinae</taxon>
        <taxon>Triticum</taxon>
    </lineage>
</organism>
<dbReference type="InterPro" id="IPR053793">
    <property type="entry name" value="PB1-like"/>
</dbReference>
<protein>
    <recommendedName>
        <fullName evidence="2">PB1 domain-containing protein</fullName>
    </recommendedName>
</protein>
<evidence type="ECO:0000313" key="3">
    <source>
        <dbReference type="EMBL" id="VAI79549.1"/>
    </source>
</evidence>
<dbReference type="AlphaFoldDB" id="A0A9R0ZMR9"/>